<keyword evidence="9" id="KW-0539">Nucleus</keyword>
<accession>D2VSJ6</accession>
<evidence type="ECO:0000256" key="5">
    <source>
        <dbReference type="ARBA" id="ARBA00022801"/>
    </source>
</evidence>
<dbReference type="RefSeq" id="XP_002672876.1">
    <property type="nucleotide sequence ID" value="XM_002672830.1"/>
</dbReference>
<keyword evidence="8" id="KW-0804">Transcription</keyword>
<dbReference type="GO" id="GO:0016579">
    <property type="term" value="P:protein deubiquitination"/>
    <property type="evidence" value="ECO:0007669"/>
    <property type="project" value="InterPro"/>
</dbReference>
<evidence type="ECO:0000256" key="11">
    <source>
        <dbReference type="SAM" id="MobiDB-lite"/>
    </source>
</evidence>
<dbReference type="InterPro" id="IPR050185">
    <property type="entry name" value="Ub_carboxyl-term_hydrolase"/>
</dbReference>
<dbReference type="OMA" id="MNCILQT"/>
<name>D2VSJ6_NAEGR</name>
<dbReference type="OrthoDB" id="289038at2759"/>
<dbReference type="STRING" id="5762.D2VSJ6"/>
<evidence type="ECO:0000256" key="3">
    <source>
        <dbReference type="ARBA" id="ARBA00022670"/>
    </source>
</evidence>
<comment type="subcellular location">
    <subcellularLocation>
        <location evidence="2">Nucleus</location>
    </subcellularLocation>
</comment>
<sequence>MNGKNSSSSSSNGSSLSSKTHCKHFQKLLVEQPANPTSAYDEYGELSMDNSLATYLNSSRTSSTLSQLSRCNCCTNHFSLKDENVMCTACFHIFTLHTFSEGKQERESTSCPQCKNDITFHLTYKEFFCLECFDFVTLEHDSLKYVLLPSLFSSSIMNNSSDKQSEKKRKISHNTSRETTEKTNKDFNLESSIKTMLKSSVNTRENSLLGLRGMVNLGNTCFMNCILQTLSHIIPLRNYFLSGTTVLKIESEIENNPEYSSEYDLKTYLSISKAVRNMYTEMYNPSNSTTAIKSKKRSSNGKRKSDGDEVIEETVFPFVPDQFLYLIWNAAGNLAGYQQQDAHEFYITLLSFLMPVKLPNNQSNTIQELFTGQVQSDIICKHCGHVSSTMEPILDVSLALKGKSGKEWIDLESLEECLEKYTNDESLEINDYSCSSCKTKATITKQLKFSKLPKLVCFHLKRFEHNEGVGRKSASSSKIDEHISFPFTLNMTPYMSRSSQTKDNNSPTTEEYSLFSVVCHTGDMSGGHYTCFVKHDVQWYLCNDSSVYYAMEEDVADSEAYCLFYMKK</sequence>
<dbReference type="GO" id="GO:0004843">
    <property type="term" value="F:cysteine-type deubiquitinase activity"/>
    <property type="evidence" value="ECO:0007669"/>
    <property type="project" value="UniProtKB-UniRule"/>
</dbReference>
<evidence type="ECO:0000256" key="8">
    <source>
        <dbReference type="ARBA" id="ARBA00023163"/>
    </source>
</evidence>
<dbReference type="PANTHER" id="PTHR21646:SF33">
    <property type="entry name" value="UBIQUITIN CARBOXYL-TERMINAL HYDROLASE 22"/>
    <property type="match status" value="1"/>
</dbReference>
<dbReference type="PANTHER" id="PTHR21646">
    <property type="entry name" value="UBIQUITIN CARBOXYL-TERMINAL HYDROLASE"/>
    <property type="match status" value="1"/>
</dbReference>
<keyword evidence="6 10" id="KW-0788">Thiol protease</keyword>
<evidence type="ECO:0000256" key="9">
    <source>
        <dbReference type="ARBA" id="ARBA00023242"/>
    </source>
</evidence>
<dbReference type="Gene3D" id="3.90.70.10">
    <property type="entry name" value="Cysteine proteinases"/>
    <property type="match status" value="1"/>
</dbReference>
<evidence type="ECO:0000256" key="1">
    <source>
        <dbReference type="ARBA" id="ARBA00000707"/>
    </source>
</evidence>
<dbReference type="GO" id="GO:0005634">
    <property type="term" value="C:nucleus"/>
    <property type="evidence" value="ECO:0007669"/>
    <property type="project" value="UniProtKB-SubCell"/>
</dbReference>
<feature type="domain" description="USP" evidence="12">
    <location>
        <begin position="212"/>
        <end position="568"/>
    </location>
</feature>
<evidence type="ECO:0000256" key="2">
    <source>
        <dbReference type="ARBA" id="ARBA00004123"/>
    </source>
</evidence>
<feature type="region of interest" description="Disordered" evidence="11">
    <location>
        <begin position="158"/>
        <end position="183"/>
    </location>
</feature>
<dbReference type="InterPro" id="IPR018200">
    <property type="entry name" value="USP_CS"/>
</dbReference>
<comment type="similarity">
    <text evidence="10">Belongs to the peptidase C19 family.</text>
</comment>
<keyword evidence="7" id="KW-0805">Transcription regulation</keyword>
<evidence type="ECO:0000256" key="10">
    <source>
        <dbReference type="RuleBase" id="RU366025"/>
    </source>
</evidence>
<organism evidence="14">
    <name type="scientific">Naegleria gruberi</name>
    <name type="common">Amoeba</name>
    <dbReference type="NCBI Taxonomy" id="5762"/>
    <lineage>
        <taxon>Eukaryota</taxon>
        <taxon>Discoba</taxon>
        <taxon>Heterolobosea</taxon>
        <taxon>Tetramitia</taxon>
        <taxon>Eutetramitia</taxon>
        <taxon>Vahlkampfiidae</taxon>
        <taxon>Naegleria</taxon>
    </lineage>
</organism>
<dbReference type="GO" id="GO:0006508">
    <property type="term" value="P:proteolysis"/>
    <property type="evidence" value="ECO:0007669"/>
    <property type="project" value="UniProtKB-KW"/>
</dbReference>
<keyword evidence="14" id="KW-1185">Reference proteome</keyword>
<dbReference type="PROSITE" id="PS50235">
    <property type="entry name" value="USP_3"/>
    <property type="match status" value="1"/>
</dbReference>
<dbReference type="FunCoup" id="D2VSJ6">
    <property type="interactions" value="186"/>
</dbReference>
<dbReference type="Proteomes" id="UP000006671">
    <property type="component" value="Unassembled WGS sequence"/>
</dbReference>
<dbReference type="PROSITE" id="PS00972">
    <property type="entry name" value="USP_1"/>
    <property type="match status" value="1"/>
</dbReference>
<evidence type="ECO:0000256" key="4">
    <source>
        <dbReference type="ARBA" id="ARBA00022786"/>
    </source>
</evidence>
<dbReference type="Pfam" id="PF00443">
    <property type="entry name" value="UCH"/>
    <property type="match status" value="1"/>
</dbReference>
<evidence type="ECO:0000313" key="14">
    <source>
        <dbReference type="Proteomes" id="UP000006671"/>
    </source>
</evidence>
<dbReference type="PROSITE" id="PS00973">
    <property type="entry name" value="USP_2"/>
    <property type="match status" value="1"/>
</dbReference>
<keyword evidence="5 10" id="KW-0378">Hydrolase</keyword>
<dbReference type="KEGG" id="ngr:NAEGRDRAFT_59107"/>
<evidence type="ECO:0000259" key="12">
    <source>
        <dbReference type="PROSITE" id="PS50235"/>
    </source>
</evidence>
<dbReference type="InterPro" id="IPR001394">
    <property type="entry name" value="Peptidase_C19_UCH"/>
</dbReference>
<dbReference type="VEuPathDB" id="AmoebaDB:NAEGRDRAFT_59107"/>
<dbReference type="EMBL" id="GG738894">
    <property type="protein sequence ID" value="EFC40132.1"/>
    <property type="molecule type" value="Genomic_DNA"/>
</dbReference>
<keyword evidence="4 10" id="KW-0833">Ubl conjugation pathway</keyword>
<dbReference type="SUPFAM" id="SSF54001">
    <property type="entry name" value="Cysteine proteinases"/>
    <property type="match status" value="1"/>
</dbReference>
<reference evidence="13 14" key="1">
    <citation type="journal article" date="2010" name="Cell">
        <title>The genome of Naegleria gruberi illuminates early eukaryotic versatility.</title>
        <authorList>
            <person name="Fritz-Laylin L.K."/>
            <person name="Prochnik S.E."/>
            <person name="Ginger M.L."/>
            <person name="Dacks J.B."/>
            <person name="Carpenter M.L."/>
            <person name="Field M.C."/>
            <person name="Kuo A."/>
            <person name="Paredez A."/>
            <person name="Chapman J."/>
            <person name="Pham J."/>
            <person name="Shu S."/>
            <person name="Neupane R."/>
            <person name="Cipriano M."/>
            <person name="Mancuso J."/>
            <person name="Tu H."/>
            <person name="Salamov A."/>
            <person name="Lindquist E."/>
            <person name="Shapiro H."/>
            <person name="Lucas S."/>
            <person name="Grigoriev I.V."/>
            <person name="Cande W.Z."/>
            <person name="Fulton C."/>
            <person name="Rokhsar D.S."/>
            <person name="Dawson S.C."/>
        </authorList>
    </citation>
    <scope>NUCLEOTIDE SEQUENCE [LARGE SCALE GENOMIC DNA]</scope>
    <source>
        <strain evidence="13 14">NEG-M</strain>
    </source>
</reference>
<evidence type="ECO:0000313" key="13">
    <source>
        <dbReference type="EMBL" id="EFC40132.1"/>
    </source>
</evidence>
<evidence type="ECO:0000256" key="7">
    <source>
        <dbReference type="ARBA" id="ARBA00023015"/>
    </source>
</evidence>
<comment type="catalytic activity">
    <reaction evidence="1 10">
        <text>Thiol-dependent hydrolysis of ester, thioester, amide, peptide and isopeptide bonds formed by the C-terminal Gly of ubiquitin (a 76-residue protein attached to proteins as an intracellular targeting signal).</text>
        <dbReference type="EC" id="3.4.19.12"/>
    </reaction>
</comment>
<dbReference type="eggNOG" id="KOG1867">
    <property type="taxonomic scope" value="Eukaryota"/>
</dbReference>
<evidence type="ECO:0000256" key="6">
    <source>
        <dbReference type="ARBA" id="ARBA00022807"/>
    </source>
</evidence>
<dbReference type="EC" id="3.4.19.12" evidence="10"/>
<keyword evidence="3 10" id="KW-0645">Protease</keyword>
<dbReference type="InterPro" id="IPR028889">
    <property type="entry name" value="USP"/>
</dbReference>
<dbReference type="GeneID" id="8857002"/>
<dbReference type="InterPro" id="IPR038765">
    <property type="entry name" value="Papain-like_cys_pep_sf"/>
</dbReference>
<protein>
    <recommendedName>
        <fullName evidence="10">Ubiquitin carboxyl-terminal hydrolase</fullName>
        <ecNumber evidence="10">3.4.19.12</ecNumber>
    </recommendedName>
</protein>
<dbReference type="AlphaFoldDB" id="D2VSJ6"/>
<dbReference type="InParanoid" id="D2VSJ6"/>
<gene>
    <name evidence="13" type="ORF">NAEGRDRAFT_59107</name>
</gene>
<proteinExistence type="inferred from homology"/>